<protein>
    <recommendedName>
        <fullName evidence="3">Lipoprotein</fullName>
    </recommendedName>
</protein>
<reference evidence="1 2" key="1">
    <citation type="submission" date="2018-06" db="EMBL/GenBank/DDBJ databases">
        <authorList>
            <consortium name="Pathogen Informatics"/>
            <person name="Doyle S."/>
        </authorList>
    </citation>
    <scope>NUCLEOTIDE SEQUENCE [LARGE SCALE GENOMIC DNA]</scope>
    <source>
        <strain evidence="1 2">NCTC11012</strain>
    </source>
</reference>
<organism evidence="1 2">
    <name type="scientific">Moraxella equi</name>
    <dbReference type="NCBI Taxonomy" id="60442"/>
    <lineage>
        <taxon>Bacteria</taxon>
        <taxon>Pseudomonadati</taxon>
        <taxon>Pseudomonadota</taxon>
        <taxon>Gammaproteobacteria</taxon>
        <taxon>Moraxellales</taxon>
        <taxon>Moraxellaceae</taxon>
        <taxon>Moraxella</taxon>
    </lineage>
</organism>
<dbReference type="PROSITE" id="PS51257">
    <property type="entry name" value="PROKAR_LIPOPROTEIN"/>
    <property type="match status" value="1"/>
</dbReference>
<name>A0A378QP52_9GAMM</name>
<evidence type="ECO:0000313" key="1">
    <source>
        <dbReference type="EMBL" id="STZ02548.1"/>
    </source>
</evidence>
<gene>
    <name evidence="1" type="ORF">NCTC11012_00775</name>
</gene>
<dbReference type="Proteomes" id="UP000254618">
    <property type="component" value="Unassembled WGS sequence"/>
</dbReference>
<accession>A0A378QP52</accession>
<sequence>MKFIIAILMTSLLSCGYDKTGHHVTSKINATNTDEYDRYVMQKNK</sequence>
<evidence type="ECO:0000313" key="2">
    <source>
        <dbReference type="Proteomes" id="UP000254618"/>
    </source>
</evidence>
<dbReference type="AlphaFoldDB" id="A0A378QP52"/>
<evidence type="ECO:0008006" key="3">
    <source>
        <dbReference type="Google" id="ProtNLM"/>
    </source>
</evidence>
<dbReference type="EMBL" id="UGQF01000001">
    <property type="protein sequence ID" value="STZ02548.1"/>
    <property type="molecule type" value="Genomic_DNA"/>
</dbReference>
<proteinExistence type="predicted"/>